<dbReference type="EMBL" id="CP001029">
    <property type="protein sequence ID" value="ACB80021.1"/>
    <property type="molecule type" value="Genomic_DNA"/>
</dbReference>
<accession>B1ZJB6</accession>
<protein>
    <submittedName>
        <fullName evidence="1">Non-ribosomal peptide synthetase</fullName>
    </submittedName>
</protein>
<gene>
    <name evidence="1" type="ordered locus">Mpop_1858</name>
</gene>
<dbReference type="KEGG" id="mpo:Mpop_1858"/>
<reference evidence="1" key="1">
    <citation type="submission" date="2008-04" db="EMBL/GenBank/DDBJ databases">
        <title>Complete sequence of chromosome of Methylobacterium populi BJ001.</title>
        <authorList>
            <consortium name="US DOE Joint Genome Institute"/>
            <person name="Copeland A."/>
            <person name="Lucas S."/>
            <person name="Lapidus A."/>
            <person name="Glavina del Rio T."/>
            <person name="Dalin E."/>
            <person name="Tice H."/>
            <person name="Bruce D."/>
            <person name="Goodwin L."/>
            <person name="Pitluck S."/>
            <person name="Chertkov O."/>
            <person name="Brettin T."/>
            <person name="Detter J.C."/>
            <person name="Han C."/>
            <person name="Kuske C.R."/>
            <person name="Schmutz J."/>
            <person name="Larimer F."/>
            <person name="Land M."/>
            <person name="Hauser L."/>
            <person name="Kyrpides N."/>
            <person name="Mikhailova N."/>
            <person name="Marx C."/>
            <person name="Richardson P."/>
        </authorList>
    </citation>
    <scope>NUCLEOTIDE SEQUENCE [LARGE SCALE GENOMIC DNA]</scope>
    <source>
        <strain evidence="1">BJ001</strain>
    </source>
</reference>
<dbReference type="HOGENOM" id="CLU_1545850_0_0_5"/>
<name>B1ZJB6_METPB</name>
<dbReference type="Proteomes" id="UP000007136">
    <property type="component" value="Chromosome"/>
</dbReference>
<dbReference type="AlphaFoldDB" id="B1ZJB6"/>
<proteinExistence type="predicted"/>
<evidence type="ECO:0000313" key="2">
    <source>
        <dbReference type="Proteomes" id="UP000007136"/>
    </source>
</evidence>
<dbReference type="STRING" id="441620.Mpop_1858"/>
<organism evidence="1 2">
    <name type="scientific">Methylorubrum populi (strain ATCC BAA-705 / NCIMB 13946 / BJ001)</name>
    <name type="common">Methylobacterium populi</name>
    <dbReference type="NCBI Taxonomy" id="441620"/>
    <lineage>
        <taxon>Bacteria</taxon>
        <taxon>Pseudomonadati</taxon>
        <taxon>Pseudomonadota</taxon>
        <taxon>Alphaproteobacteria</taxon>
        <taxon>Hyphomicrobiales</taxon>
        <taxon>Methylobacteriaceae</taxon>
        <taxon>Methylorubrum</taxon>
    </lineage>
</organism>
<sequence length="173" mass="18462">MQTDLPTDSLPQSDPDPFFLNVPAGVPDPAAYDAAKTEARAALRNAVTASREARMAVVAAERAAPARVADQFDLNLVHRRCRPDPKVTAAALPAPLRRVLTLASEHPAGLPVWALAGIAEWPESLALTVGERLRERGLARVRVAEGGDAEIVPTAAGRAVAAVLYAWRMPHVR</sequence>
<dbReference type="RefSeq" id="WP_012453767.1">
    <property type="nucleotide sequence ID" value="NC_010725.1"/>
</dbReference>
<evidence type="ECO:0000313" key="1">
    <source>
        <dbReference type="EMBL" id="ACB80021.1"/>
    </source>
</evidence>
<dbReference type="eggNOG" id="ENOG5031VJX">
    <property type="taxonomic scope" value="Bacteria"/>
</dbReference>